<protein>
    <submittedName>
        <fullName evidence="2">DUF1501 domain-containing protein</fullName>
    </submittedName>
</protein>
<dbReference type="Pfam" id="PF07394">
    <property type="entry name" value="DUF1501"/>
    <property type="match status" value="1"/>
</dbReference>
<evidence type="ECO:0000313" key="3">
    <source>
        <dbReference type="Proteomes" id="UP000324611"/>
    </source>
</evidence>
<evidence type="ECO:0000313" key="2">
    <source>
        <dbReference type="EMBL" id="KAA2240667.1"/>
    </source>
</evidence>
<dbReference type="Pfam" id="PF18962">
    <property type="entry name" value="Por_Secre_tail"/>
    <property type="match status" value="1"/>
</dbReference>
<evidence type="ECO:0000259" key="1">
    <source>
        <dbReference type="Pfam" id="PF18962"/>
    </source>
</evidence>
<reference evidence="2 3" key="1">
    <citation type="submission" date="2019-09" db="EMBL/GenBank/DDBJ databases">
        <title>Chitinophaga ginsengihumi sp. nov., isolated from soil of ginseng rhizosphere.</title>
        <authorList>
            <person name="Lee J."/>
        </authorList>
    </citation>
    <scope>NUCLEOTIDE SEQUENCE [LARGE SCALE GENOMIC DNA]</scope>
    <source>
        <strain evidence="2 3">BN140078</strain>
    </source>
</reference>
<organism evidence="2 3">
    <name type="scientific">Chitinophaga agrisoli</name>
    <dbReference type="NCBI Taxonomy" id="2607653"/>
    <lineage>
        <taxon>Bacteria</taxon>
        <taxon>Pseudomonadati</taxon>
        <taxon>Bacteroidota</taxon>
        <taxon>Chitinophagia</taxon>
        <taxon>Chitinophagales</taxon>
        <taxon>Chitinophagaceae</taxon>
        <taxon>Chitinophaga</taxon>
    </lineage>
</organism>
<accession>A0A5B2VR63</accession>
<comment type="caution">
    <text evidence="2">The sequence shown here is derived from an EMBL/GenBank/DDBJ whole genome shotgun (WGS) entry which is preliminary data.</text>
</comment>
<dbReference type="Proteomes" id="UP000324611">
    <property type="component" value="Unassembled WGS sequence"/>
</dbReference>
<dbReference type="NCBIfam" id="TIGR04183">
    <property type="entry name" value="Por_Secre_tail"/>
    <property type="match status" value="1"/>
</dbReference>
<dbReference type="InterPro" id="IPR026444">
    <property type="entry name" value="Secre_tail"/>
</dbReference>
<feature type="domain" description="Secretion system C-terminal sorting" evidence="1">
    <location>
        <begin position="455"/>
        <end position="526"/>
    </location>
</feature>
<proteinExistence type="predicted"/>
<dbReference type="InterPro" id="IPR010869">
    <property type="entry name" value="DUF1501"/>
</dbReference>
<dbReference type="EMBL" id="VUOC01000004">
    <property type="protein sequence ID" value="KAA2240667.1"/>
    <property type="molecule type" value="Genomic_DNA"/>
</dbReference>
<keyword evidence="3" id="KW-1185">Reference proteome</keyword>
<reference evidence="2 3" key="2">
    <citation type="submission" date="2019-09" db="EMBL/GenBank/DDBJ databases">
        <authorList>
            <person name="Jin C."/>
        </authorList>
    </citation>
    <scope>NUCLEOTIDE SEQUENCE [LARGE SCALE GENOMIC DNA]</scope>
    <source>
        <strain evidence="2 3">BN140078</strain>
    </source>
</reference>
<dbReference type="RefSeq" id="WP_149841844.1">
    <property type="nucleotide sequence ID" value="NZ_VUOC01000004.1"/>
</dbReference>
<gene>
    <name evidence="2" type="ORF">F0L74_31470</name>
</gene>
<dbReference type="AlphaFoldDB" id="A0A5B2VR63"/>
<name>A0A5B2VR63_9BACT</name>
<dbReference type="PANTHER" id="PTHR43737">
    <property type="entry name" value="BLL7424 PROTEIN"/>
    <property type="match status" value="1"/>
</dbReference>
<dbReference type="PANTHER" id="PTHR43737:SF1">
    <property type="entry name" value="DUF1501 DOMAIN-CONTAINING PROTEIN"/>
    <property type="match status" value="1"/>
</dbReference>
<sequence>MRRREFLKHTAKVTAASVAIPAVIDGYPVKAFANSPLLSALQGAATDNDHVLVMIQLFGGNDGLNMVVPLDVYGKYQAARTNIAIPEGKVLPLQGNIKTGLHPAMKGIQELYDDGKVCIIQSVSYPSPDYSHFRATDIWLTGADSDKVLSTGWGGRYLAEEYPNFPEGFPNTEAPDPLAIQIGSLVSPMFQGPAASMGVAISSATDFYDLIGEAPTNDPPLDKHWGVELKYIRLIAKQCDKYIDSIKLAASKVTRQGAYPDTNLANQLKIVARLVAGGLKTRMYMVSLGNFDSHANQTEAGDTTKGFHADLLDQVSGAIKAFMDDLTQLKASKRVVGMTFSEFGRRIRSNGSMGTDHGAAAPVIVFGDYVLQGVLGNSPTLPDTSTVADNIAMQYDFRSVYASLLEQWFCVKQEELENVLMKDYQRLPIVSGIACGLITAVPDVRDAGINYITNYPNPFVEKTYIKYTTKGGHTMIQIFDTTGRLVTVPVSKVHVAGDYTISFDAEGLPNGIYYARFQNGSISQVRTMMKVR</sequence>